<reference evidence="1" key="1">
    <citation type="journal article" date="2021" name="Proc. Natl. Acad. Sci. U.S.A.">
        <title>A Catalog of Tens of Thousands of Viruses from Human Metagenomes Reveals Hidden Associations with Chronic Diseases.</title>
        <authorList>
            <person name="Tisza M.J."/>
            <person name="Buck C.B."/>
        </authorList>
    </citation>
    <scope>NUCLEOTIDE SEQUENCE</scope>
    <source>
        <strain evidence="1">Cttph48</strain>
    </source>
</reference>
<evidence type="ECO:0000313" key="1">
    <source>
        <dbReference type="EMBL" id="DAF87666.1"/>
    </source>
</evidence>
<dbReference type="EMBL" id="BK015966">
    <property type="protein sequence ID" value="DAF87666.1"/>
    <property type="molecule type" value="Genomic_DNA"/>
</dbReference>
<accession>A0A8S5TZQ7</accession>
<organism evidence="1">
    <name type="scientific">Myoviridae sp. cttph48</name>
    <dbReference type="NCBI Taxonomy" id="2825196"/>
    <lineage>
        <taxon>Viruses</taxon>
        <taxon>Duplodnaviria</taxon>
        <taxon>Heunggongvirae</taxon>
        <taxon>Uroviricota</taxon>
        <taxon>Caudoviricetes</taxon>
    </lineage>
</organism>
<dbReference type="Gene3D" id="3.30.420.280">
    <property type="match status" value="1"/>
</dbReference>
<proteinExistence type="predicted"/>
<dbReference type="Gene3D" id="3.40.50.300">
    <property type="entry name" value="P-loop containing nucleotide triphosphate hydrolases"/>
    <property type="match status" value="1"/>
</dbReference>
<name>A0A8S5TZQ7_9CAUD</name>
<sequence length="441" mass="50582">MAKAQIQNDGEIKPFIHQCQIVSAPQAFPDISYFFLCGGYGCGKSFSIVLMIICLCKRYSGKDVTVGLCSTTITLLKKTVILDLEKILKKTNSPFMYNQQDNIITIGTIRFLLIATGQPTDIYGPNINICLCDEIDELAEMKAIEAHKALSERTRITLPDGRKPFIMYFSTVHGYRGLYKIVQKLRRDRLRYCLVRGLTRNNTSLDPAYVKNLYAIYDDNERMAYLEGMFVNLMAGRVYPEYDEQKHRIKPFEVGAEYTVMIGQDLNSGFSKAAAVIKKDGRLYITCGWSFDEIGHAPEEMRKKYVRNEILWFPDCAGKEIIKGYKQQIIDWGIQCRIGSANPRILDRVFYVNKLFRMGLLYVFNTKETDELSEALKVRAYDQNGKPEKGQGEKSPDHFCDALEYVIYRIVRSDPEFMNLKELSRENVNENGYLNIVGKNV</sequence>
<dbReference type="InterPro" id="IPR027417">
    <property type="entry name" value="P-loop_NTPase"/>
</dbReference>
<protein>
    <submittedName>
        <fullName evidence="1">Large terminase</fullName>
    </submittedName>
</protein>